<keyword evidence="3" id="KW-1185">Reference proteome</keyword>
<dbReference type="InterPro" id="IPR035940">
    <property type="entry name" value="CAP_sf"/>
</dbReference>
<evidence type="ECO:0000313" key="3">
    <source>
        <dbReference type="Proteomes" id="UP000075606"/>
    </source>
</evidence>
<name>A0A150XG31_9BACT</name>
<reference evidence="2 3" key="1">
    <citation type="submission" date="2016-01" db="EMBL/GenBank/DDBJ databases">
        <title>Genome sequencing of Roseivirga spongicola UST030701-084.</title>
        <authorList>
            <person name="Selvaratnam C."/>
            <person name="Thevarajoo S."/>
            <person name="Goh K.M."/>
            <person name="Ee R."/>
            <person name="Chan K.-G."/>
            <person name="Chong C.S."/>
        </authorList>
    </citation>
    <scope>NUCLEOTIDE SEQUENCE [LARGE SCALE GENOMIC DNA]</scope>
    <source>
        <strain evidence="2 3">UST030701-084</strain>
    </source>
</reference>
<dbReference type="EMBL" id="LRPC01000001">
    <property type="protein sequence ID" value="KYG77678.1"/>
    <property type="molecule type" value="Genomic_DNA"/>
</dbReference>
<sequence>MLIGIDYLSKPMKTVILFLVTVLFALSSAPNVYAQRKWKDDYYSELNDQNFRDFKLFKKQLDTDKIDYPLLSAALFFVTNEARLEQGLTALEYHSGLETMAYNHSIAMAKDNFFDHNNPKDKKRKTPSQRAKLAGISNPNIGENIHATGGRQFGTYIELADSIVQSWIDSPPHRKTMYSQDALQLGCGVYFYDKKWQNYKDVYKQGRGFWIATQNFQMFTKIKTTSSKDKGPKND</sequence>
<evidence type="ECO:0000313" key="2">
    <source>
        <dbReference type="EMBL" id="KYG77678.1"/>
    </source>
</evidence>
<dbReference type="InterPro" id="IPR014044">
    <property type="entry name" value="CAP_dom"/>
</dbReference>
<proteinExistence type="predicted"/>
<protein>
    <recommendedName>
        <fullName evidence="1">SCP domain-containing protein</fullName>
    </recommendedName>
</protein>
<comment type="caution">
    <text evidence="2">The sequence shown here is derived from an EMBL/GenBank/DDBJ whole genome shotgun (WGS) entry which is preliminary data.</text>
</comment>
<evidence type="ECO:0000259" key="1">
    <source>
        <dbReference type="SMART" id="SM00198"/>
    </source>
</evidence>
<organism evidence="2 3">
    <name type="scientific">Roseivirga spongicola</name>
    <dbReference type="NCBI Taxonomy" id="333140"/>
    <lineage>
        <taxon>Bacteria</taxon>
        <taxon>Pseudomonadati</taxon>
        <taxon>Bacteroidota</taxon>
        <taxon>Cytophagia</taxon>
        <taxon>Cytophagales</taxon>
        <taxon>Roseivirgaceae</taxon>
        <taxon>Roseivirga</taxon>
    </lineage>
</organism>
<dbReference type="Proteomes" id="UP000075606">
    <property type="component" value="Unassembled WGS sequence"/>
</dbReference>
<dbReference type="Gene3D" id="3.40.33.10">
    <property type="entry name" value="CAP"/>
    <property type="match status" value="1"/>
</dbReference>
<dbReference type="PANTHER" id="PTHR31157:SF1">
    <property type="entry name" value="SCP DOMAIN-CONTAINING PROTEIN"/>
    <property type="match status" value="1"/>
</dbReference>
<dbReference type="PANTHER" id="PTHR31157">
    <property type="entry name" value="SCP DOMAIN-CONTAINING PROTEIN"/>
    <property type="match status" value="1"/>
</dbReference>
<gene>
    <name evidence="2" type="ORF">AWW68_02595</name>
</gene>
<feature type="domain" description="SCP" evidence="1">
    <location>
        <begin position="72"/>
        <end position="206"/>
    </location>
</feature>
<dbReference type="STRING" id="333140.AWW68_02595"/>
<dbReference type="AlphaFoldDB" id="A0A150XG31"/>
<dbReference type="CDD" id="cd05379">
    <property type="entry name" value="CAP_bacterial"/>
    <property type="match status" value="1"/>
</dbReference>
<dbReference type="SUPFAM" id="SSF55797">
    <property type="entry name" value="PR-1-like"/>
    <property type="match status" value="1"/>
</dbReference>
<accession>A0A150XG31</accession>
<dbReference type="SMART" id="SM00198">
    <property type="entry name" value="SCP"/>
    <property type="match status" value="1"/>
</dbReference>
<dbReference type="Pfam" id="PF00188">
    <property type="entry name" value="CAP"/>
    <property type="match status" value="1"/>
</dbReference>